<evidence type="ECO:0008006" key="5">
    <source>
        <dbReference type="Google" id="ProtNLM"/>
    </source>
</evidence>
<protein>
    <recommendedName>
        <fullName evidence="5">RDD domain-containing protein</fullName>
    </recommendedName>
</protein>
<gene>
    <name evidence="3" type="ORF">O4U47_18035</name>
</gene>
<keyword evidence="2" id="KW-0472">Membrane</keyword>
<feature type="transmembrane region" description="Helical" evidence="2">
    <location>
        <begin position="53"/>
        <end position="73"/>
    </location>
</feature>
<dbReference type="EMBL" id="JAQFWP010000034">
    <property type="protein sequence ID" value="MDA2806418.1"/>
    <property type="molecule type" value="Genomic_DNA"/>
</dbReference>
<reference evidence="3" key="1">
    <citation type="submission" date="2023-01" db="EMBL/GenBank/DDBJ databases">
        <title>Draft genome sequence of Nocardiopsis sp. LSu2-4 isolated from halophytes.</title>
        <authorList>
            <person name="Duangmal K."/>
            <person name="Chantavorakit T."/>
        </authorList>
    </citation>
    <scope>NUCLEOTIDE SEQUENCE</scope>
    <source>
        <strain evidence="3">LSu2-4</strain>
    </source>
</reference>
<keyword evidence="2" id="KW-1133">Transmembrane helix</keyword>
<feature type="transmembrane region" description="Helical" evidence="2">
    <location>
        <begin position="331"/>
        <end position="358"/>
    </location>
</feature>
<dbReference type="Proteomes" id="UP001165685">
    <property type="component" value="Unassembled WGS sequence"/>
</dbReference>
<comment type="caution">
    <text evidence="3">The sequence shown here is derived from an EMBL/GenBank/DDBJ whole genome shotgun (WGS) entry which is preliminary data.</text>
</comment>
<evidence type="ECO:0000256" key="2">
    <source>
        <dbReference type="SAM" id="Phobius"/>
    </source>
</evidence>
<feature type="transmembrane region" description="Helical" evidence="2">
    <location>
        <begin position="271"/>
        <end position="289"/>
    </location>
</feature>
<proteinExistence type="predicted"/>
<accession>A0ABT4TNZ4</accession>
<evidence type="ECO:0000256" key="1">
    <source>
        <dbReference type="SAM" id="MobiDB-lite"/>
    </source>
</evidence>
<feature type="transmembrane region" description="Helical" evidence="2">
    <location>
        <begin position="111"/>
        <end position="130"/>
    </location>
</feature>
<feature type="region of interest" description="Disordered" evidence="1">
    <location>
        <begin position="423"/>
        <end position="444"/>
    </location>
</feature>
<dbReference type="RefSeq" id="WP_270679058.1">
    <property type="nucleotide sequence ID" value="NZ_JAQFWP010000034.1"/>
</dbReference>
<feature type="transmembrane region" description="Helical" evidence="2">
    <location>
        <begin position="190"/>
        <end position="214"/>
    </location>
</feature>
<evidence type="ECO:0000313" key="4">
    <source>
        <dbReference type="Proteomes" id="UP001165685"/>
    </source>
</evidence>
<feature type="compositionally biased region" description="Low complexity" evidence="1">
    <location>
        <begin position="428"/>
        <end position="444"/>
    </location>
</feature>
<sequence>MRRPASFAARLPLDTLDLLRRYWAPLLCVWLAGDITYRVLLRVMAKAAAFEPLLGYVALGVLLLVQLATYIIMFHLLRPALVTVDAEYRRVRSGALRETARRGSVALAERTLVDAIAMAILPFLIFYSAWDLYAEEYRKLTVAAVNEEGLDTLLDLGTLDHSLPMLAIAAAAFGLRALCEHFYKKNDGKILGLGTALFEATWMFMGTFTLVSAFTEFWKWAKGRAAWVAVQDQIDGVINWASALTGVDLQDAVLQFTRSVDTTWSIFKDGFLQPLVWLTITAVVFGAQMDRYSGLFNGKGRVARVERVLTSAKGPVAAVRSWMRKDAGDKYIPFINAFKFILGVSPVFYLSFSLYYVLVMLGTEWMERGFYLFFGPDDWFQWWPWLEPVSVVVRLVQDLLRICLLAATFELILFKVGGQSTGRRARRAAPGPDAAGAAVPPAVR</sequence>
<organism evidence="3 4">
    <name type="scientific">Nocardiopsis suaedae</name>
    <dbReference type="NCBI Taxonomy" id="3018444"/>
    <lineage>
        <taxon>Bacteria</taxon>
        <taxon>Bacillati</taxon>
        <taxon>Actinomycetota</taxon>
        <taxon>Actinomycetes</taxon>
        <taxon>Streptosporangiales</taxon>
        <taxon>Nocardiopsidaceae</taxon>
        <taxon>Nocardiopsis</taxon>
    </lineage>
</organism>
<keyword evidence="4" id="KW-1185">Reference proteome</keyword>
<name>A0ABT4TNZ4_9ACTN</name>
<keyword evidence="2" id="KW-0812">Transmembrane</keyword>
<evidence type="ECO:0000313" key="3">
    <source>
        <dbReference type="EMBL" id="MDA2806418.1"/>
    </source>
</evidence>